<keyword evidence="3" id="KW-1185">Reference proteome</keyword>
<proteinExistence type="predicted"/>
<reference evidence="2" key="1">
    <citation type="journal article" date="2020" name="Cell">
        <title>Large-Scale Comparative Analyses of Tick Genomes Elucidate Their Genetic Diversity and Vector Capacities.</title>
        <authorList>
            <consortium name="Tick Genome and Microbiome Consortium (TIGMIC)"/>
            <person name="Jia N."/>
            <person name="Wang J."/>
            <person name="Shi W."/>
            <person name="Du L."/>
            <person name="Sun Y."/>
            <person name="Zhan W."/>
            <person name="Jiang J.F."/>
            <person name="Wang Q."/>
            <person name="Zhang B."/>
            <person name="Ji P."/>
            <person name="Bell-Sakyi L."/>
            <person name="Cui X.M."/>
            <person name="Yuan T.T."/>
            <person name="Jiang B.G."/>
            <person name="Yang W.F."/>
            <person name="Lam T.T."/>
            <person name="Chang Q.C."/>
            <person name="Ding S.J."/>
            <person name="Wang X.J."/>
            <person name="Zhu J.G."/>
            <person name="Ruan X.D."/>
            <person name="Zhao L."/>
            <person name="Wei J.T."/>
            <person name="Ye R.Z."/>
            <person name="Que T.C."/>
            <person name="Du C.H."/>
            <person name="Zhou Y.H."/>
            <person name="Cheng J.X."/>
            <person name="Dai P.F."/>
            <person name="Guo W.B."/>
            <person name="Han X.H."/>
            <person name="Huang E.J."/>
            <person name="Li L.F."/>
            <person name="Wei W."/>
            <person name="Gao Y.C."/>
            <person name="Liu J.Z."/>
            <person name="Shao H.Z."/>
            <person name="Wang X."/>
            <person name="Wang C.C."/>
            <person name="Yang T.C."/>
            <person name="Huo Q.B."/>
            <person name="Li W."/>
            <person name="Chen H.Y."/>
            <person name="Chen S.E."/>
            <person name="Zhou L.G."/>
            <person name="Ni X.B."/>
            <person name="Tian J.H."/>
            <person name="Sheng Y."/>
            <person name="Liu T."/>
            <person name="Pan Y.S."/>
            <person name="Xia L.Y."/>
            <person name="Li J."/>
            <person name="Zhao F."/>
            <person name="Cao W.C."/>
        </authorList>
    </citation>
    <scope>NUCLEOTIDE SEQUENCE</scope>
    <source>
        <strain evidence="2">Rmic-2018</strain>
    </source>
</reference>
<evidence type="ECO:0008006" key="4">
    <source>
        <dbReference type="Google" id="ProtNLM"/>
    </source>
</evidence>
<comment type="caution">
    <text evidence="2">The sequence shown here is derived from an EMBL/GenBank/DDBJ whole genome shotgun (WGS) entry which is preliminary data.</text>
</comment>
<sequence>MRSLLCFQALLLSVVSAAPTSDTQRPATEAITTATDSADYSYRRITLDPVSATTGAWGVTSPVKLLIYPTLMTENFSGPGETAVGRALNMRSLLCFQALLLSVVSAAPTSDTQRPATEAITTATDRCRLQLPPHNTGSSQRHHGSLGSDVTSEAAYIPDADDRKLQWARRNRSRQSSEHAFFIVHSG</sequence>
<evidence type="ECO:0000256" key="1">
    <source>
        <dbReference type="SAM" id="SignalP"/>
    </source>
</evidence>
<reference evidence="2" key="2">
    <citation type="submission" date="2021-09" db="EMBL/GenBank/DDBJ databases">
        <authorList>
            <person name="Jia N."/>
            <person name="Wang J."/>
            <person name="Shi W."/>
            <person name="Du L."/>
            <person name="Sun Y."/>
            <person name="Zhan W."/>
            <person name="Jiang J."/>
            <person name="Wang Q."/>
            <person name="Zhang B."/>
            <person name="Ji P."/>
            <person name="Sakyi L.B."/>
            <person name="Cui X."/>
            <person name="Yuan T."/>
            <person name="Jiang B."/>
            <person name="Yang W."/>
            <person name="Lam T.T.-Y."/>
            <person name="Chang Q."/>
            <person name="Ding S."/>
            <person name="Wang X."/>
            <person name="Zhu J."/>
            <person name="Ruan X."/>
            <person name="Zhao L."/>
            <person name="Wei J."/>
            <person name="Que T."/>
            <person name="Du C."/>
            <person name="Cheng J."/>
            <person name="Dai P."/>
            <person name="Han X."/>
            <person name="Huang E."/>
            <person name="Gao Y."/>
            <person name="Liu J."/>
            <person name="Shao H."/>
            <person name="Ye R."/>
            <person name="Li L."/>
            <person name="Wei W."/>
            <person name="Wang X."/>
            <person name="Wang C."/>
            <person name="Huo Q."/>
            <person name="Li W."/>
            <person name="Guo W."/>
            <person name="Chen H."/>
            <person name="Chen S."/>
            <person name="Zhou L."/>
            <person name="Zhou L."/>
            <person name="Ni X."/>
            <person name="Tian J."/>
            <person name="Zhou Y."/>
            <person name="Sheng Y."/>
            <person name="Liu T."/>
            <person name="Pan Y."/>
            <person name="Xia L."/>
            <person name="Li J."/>
            <person name="Zhao F."/>
            <person name="Cao W."/>
        </authorList>
    </citation>
    <scope>NUCLEOTIDE SEQUENCE</scope>
    <source>
        <strain evidence="2">Rmic-2018</strain>
        <tissue evidence="2">Larvae</tissue>
    </source>
</reference>
<dbReference type="Proteomes" id="UP000821866">
    <property type="component" value="Chromosome 4"/>
</dbReference>
<dbReference type="VEuPathDB" id="VectorBase:LOC119179080"/>
<evidence type="ECO:0000313" key="2">
    <source>
        <dbReference type="EMBL" id="KAH8028371.1"/>
    </source>
</evidence>
<dbReference type="AlphaFoldDB" id="A0A9J6E1H7"/>
<evidence type="ECO:0000313" key="3">
    <source>
        <dbReference type="Proteomes" id="UP000821866"/>
    </source>
</evidence>
<keyword evidence="1" id="KW-0732">Signal</keyword>
<organism evidence="2 3">
    <name type="scientific">Rhipicephalus microplus</name>
    <name type="common">Cattle tick</name>
    <name type="synonym">Boophilus microplus</name>
    <dbReference type="NCBI Taxonomy" id="6941"/>
    <lineage>
        <taxon>Eukaryota</taxon>
        <taxon>Metazoa</taxon>
        <taxon>Ecdysozoa</taxon>
        <taxon>Arthropoda</taxon>
        <taxon>Chelicerata</taxon>
        <taxon>Arachnida</taxon>
        <taxon>Acari</taxon>
        <taxon>Parasitiformes</taxon>
        <taxon>Ixodida</taxon>
        <taxon>Ixodoidea</taxon>
        <taxon>Ixodidae</taxon>
        <taxon>Rhipicephalinae</taxon>
        <taxon>Rhipicephalus</taxon>
        <taxon>Boophilus</taxon>
    </lineage>
</organism>
<gene>
    <name evidence="2" type="ORF">HPB51_016194</name>
</gene>
<feature type="chain" id="PRO_5039906818" description="Secreted protein" evidence="1">
    <location>
        <begin position="18"/>
        <end position="187"/>
    </location>
</feature>
<name>A0A9J6E1H7_RHIMP</name>
<accession>A0A9J6E1H7</accession>
<dbReference type="EMBL" id="JABSTU010000006">
    <property type="protein sequence ID" value="KAH8028371.1"/>
    <property type="molecule type" value="Genomic_DNA"/>
</dbReference>
<protein>
    <recommendedName>
        <fullName evidence="4">Secreted protein</fullName>
    </recommendedName>
</protein>
<feature type="signal peptide" evidence="1">
    <location>
        <begin position="1"/>
        <end position="17"/>
    </location>
</feature>